<accession>A0AB73U096</accession>
<dbReference type="AlphaFoldDB" id="A0AB73U096"/>
<dbReference type="RefSeq" id="WP_030094467.1">
    <property type="nucleotide sequence ID" value="NZ_CP041150.1"/>
</dbReference>
<organism evidence="1 2">
    <name type="scientific">Mycobacteroides chelonae</name>
    <name type="common">Mycobacterium chelonae</name>
    <dbReference type="NCBI Taxonomy" id="1774"/>
    <lineage>
        <taxon>Bacteria</taxon>
        <taxon>Bacillati</taxon>
        <taxon>Actinomycetota</taxon>
        <taxon>Actinomycetes</taxon>
        <taxon>Mycobacteriales</taxon>
        <taxon>Mycobacteriaceae</taxon>
        <taxon>Mycobacteroides</taxon>
    </lineage>
</organism>
<evidence type="ECO:0000313" key="1">
    <source>
        <dbReference type="EMBL" id="QDF69643.1"/>
    </source>
</evidence>
<dbReference type="Proteomes" id="UP000317728">
    <property type="component" value="Chromosome"/>
</dbReference>
<gene>
    <name evidence="1" type="ORF">FJK96_05445</name>
</gene>
<protein>
    <submittedName>
        <fullName evidence="1">Uncharacterized protein</fullName>
    </submittedName>
</protein>
<proteinExistence type="predicted"/>
<name>A0AB73U096_MYCCH</name>
<evidence type="ECO:0000313" key="2">
    <source>
        <dbReference type="Proteomes" id="UP000317728"/>
    </source>
</evidence>
<sequence length="89" mass="9420">MGQLSRAQANAQAVAALDAISVRQRFGDLSIIDDAVFETDSAWHYPCTGKAWVVSVSDTPYGPLSGNITVTVPKNRAAPTFDISPSAPK</sequence>
<reference evidence="1 2" key="1">
    <citation type="submission" date="2019-06" db="EMBL/GenBank/DDBJ databases">
        <title>Whole geneome sequnce of Mycobacteroides chelonae M77 isolated from bovine milk from Meghalaya, India.</title>
        <authorList>
            <person name="Vise E."/>
            <person name="Das S."/>
            <person name="Garg A."/>
            <person name="Ghatak S."/>
            <person name="Shakuntala I."/>
            <person name="Milton A.A.P."/>
            <person name="Karam A."/>
            <person name="Sanjukta R."/>
            <person name="Puro K."/>
            <person name="Sen A."/>
        </authorList>
    </citation>
    <scope>NUCLEOTIDE SEQUENCE [LARGE SCALE GENOMIC DNA]</scope>
    <source>
        <strain evidence="1 2">M77</strain>
    </source>
</reference>
<dbReference type="EMBL" id="CP041150">
    <property type="protein sequence ID" value="QDF69643.1"/>
    <property type="molecule type" value="Genomic_DNA"/>
</dbReference>